<feature type="region of interest" description="Disordered" evidence="2">
    <location>
        <begin position="504"/>
        <end position="536"/>
    </location>
</feature>
<name>A0AAV4BCP8_9GAST</name>
<keyword evidence="5" id="KW-1185">Reference proteome</keyword>
<protein>
    <submittedName>
        <fullName evidence="4">Echinoderm microtubule-associated protein-like 4 isoform x1</fullName>
    </submittedName>
</protein>
<dbReference type="InterPro" id="IPR049246">
    <property type="entry name" value="DUF5580_M"/>
</dbReference>
<dbReference type="PANTHER" id="PTHR34830:SF1">
    <property type="entry name" value="GENE 12695-RELATED"/>
    <property type="match status" value="1"/>
</dbReference>
<evidence type="ECO:0000313" key="4">
    <source>
        <dbReference type="EMBL" id="GFO21131.1"/>
    </source>
</evidence>
<dbReference type="Pfam" id="PF20742">
    <property type="entry name" value="DUF5580_M"/>
    <property type="match status" value="1"/>
</dbReference>
<gene>
    <name evidence="4" type="ORF">PoB_004763600</name>
</gene>
<feature type="compositionally biased region" description="Polar residues" evidence="2">
    <location>
        <begin position="360"/>
        <end position="374"/>
    </location>
</feature>
<organism evidence="4 5">
    <name type="scientific">Plakobranchus ocellatus</name>
    <dbReference type="NCBI Taxonomy" id="259542"/>
    <lineage>
        <taxon>Eukaryota</taxon>
        <taxon>Metazoa</taxon>
        <taxon>Spiralia</taxon>
        <taxon>Lophotrochozoa</taxon>
        <taxon>Mollusca</taxon>
        <taxon>Gastropoda</taxon>
        <taxon>Heterobranchia</taxon>
        <taxon>Euthyneura</taxon>
        <taxon>Panpulmonata</taxon>
        <taxon>Sacoglossa</taxon>
        <taxon>Placobranchoidea</taxon>
        <taxon>Plakobranchidae</taxon>
        <taxon>Plakobranchus</taxon>
    </lineage>
</organism>
<evidence type="ECO:0000256" key="1">
    <source>
        <dbReference type="SAM" id="Coils"/>
    </source>
</evidence>
<dbReference type="InterPro" id="IPR040774">
    <property type="entry name" value="DUF5580"/>
</dbReference>
<feature type="coiled-coil region" evidence="1">
    <location>
        <begin position="543"/>
        <end position="570"/>
    </location>
</feature>
<evidence type="ECO:0000256" key="2">
    <source>
        <dbReference type="SAM" id="MobiDB-lite"/>
    </source>
</evidence>
<dbReference type="SUPFAM" id="SSF47473">
    <property type="entry name" value="EF-hand"/>
    <property type="match status" value="1"/>
</dbReference>
<dbReference type="EMBL" id="BLXT01005251">
    <property type="protein sequence ID" value="GFO21131.1"/>
    <property type="molecule type" value="Genomic_DNA"/>
</dbReference>
<feature type="domain" description="DUF5580" evidence="3">
    <location>
        <begin position="398"/>
        <end position="483"/>
    </location>
</feature>
<dbReference type="PANTHER" id="PTHR34830">
    <property type="entry name" value="SIMILAR TO HYPOTHETICAL PROTEIN MGC34837"/>
    <property type="match status" value="1"/>
</dbReference>
<comment type="caution">
    <text evidence="4">The sequence shown here is derived from an EMBL/GenBank/DDBJ whole genome shotgun (WGS) entry which is preliminary data.</text>
</comment>
<feature type="compositionally biased region" description="Basic residues" evidence="2">
    <location>
        <begin position="375"/>
        <end position="385"/>
    </location>
</feature>
<dbReference type="InterPro" id="IPR011992">
    <property type="entry name" value="EF-hand-dom_pair"/>
</dbReference>
<keyword evidence="1" id="KW-0175">Coiled coil</keyword>
<reference evidence="4 5" key="1">
    <citation type="journal article" date="2021" name="Elife">
        <title>Chloroplast acquisition without the gene transfer in kleptoplastic sea slugs, Plakobranchus ocellatus.</title>
        <authorList>
            <person name="Maeda T."/>
            <person name="Takahashi S."/>
            <person name="Yoshida T."/>
            <person name="Shimamura S."/>
            <person name="Takaki Y."/>
            <person name="Nagai Y."/>
            <person name="Toyoda A."/>
            <person name="Suzuki Y."/>
            <person name="Arimoto A."/>
            <person name="Ishii H."/>
            <person name="Satoh N."/>
            <person name="Nishiyama T."/>
            <person name="Hasebe M."/>
            <person name="Maruyama T."/>
            <person name="Minagawa J."/>
            <person name="Obokata J."/>
            <person name="Shigenobu S."/>
        </authorList>
    </citation>
    <scope>NUCLEOTIDE SEQUENCE [LARGE SCALE GENOMIC DNA]</scope>
</reference>
<sequence>MLVRAPQIAPWPDRRFESLRSLSCGQVMYTKTNKIKLVSLILFDCSCFFLQSEFTELDHLRVAALTTSNAPFGTYDTPSFKPRIIGGNMVNVIERPANTSLPKYEKLSLISDKPNNIDPRALNDFNRRYNQPYRDPFNQRSQPRQPAFISKRPDSKDIARRYPTLAPIDGNRIKNHQMSTVFEPEAWTQRYHRDDNSSITSRHNGFPTSPLLHETRNYNPPPSTGSTAANSMTDEQFKSRILAQIPRGVFLPDTPLVLTERDEMRLLSILAWELRPADPVRLRDVYLDITNTVDKQLCGYCGYQDLFHTLSRMNFKFPADLLQIVAALFVSDHRNQRDVNYEKFLSFVGVALKNKTNTKASNQGNQYYTSNNTNQRKHSPIRHRPGSPFFNDGGEAKLFRMIEEQLNENEFVIDFEKLIHSFQQEDRDVRGTLSADQIKSICFMHRIPIQESLIANMLQRCEDNNRDEQYKWWDFVRLLERVQPAKTGLTIPTSKRPLEYAKVQPAPAPSWPKGSNSYTPSWKMDPPISPRREEMPDPNREIISRMDQELRDLERNYEELKSKSPRKKEETPWFKNFMAFADALYRQDERYEGSLPYSDVAEWTRMYNDSFQLEIPENLISSALSQSTKKGKVDIHKYLSLLGKA</sequence>
<proteinExistence type="predicted"/>
<feature type="region of interest" description="Disordered" evidence="2">
    <location>
        <begin position="360"/>
        <end position="386"/>
    </location>
</feature>
<dbReference type="Gene3D" id="1.10.238.10">
    <property type="entry name" value="EF-hand"/>
    <property type="match status" value="1"/>
</dbReference>
<dbReference type="AlphaFoldDB" id="A0AAV4BCP8"/>
<feature type="region of interest" description="Disordered" evidence="2">
    <location>
        <begin position="194"/>
        <end position="230"/>
    </location>
</feature>
<accession>A0AAV4BCP8</accession>
<evidence type="ECO:0000313" key="5">
    <source>
        <dbReference type="Proteomes" id="UP000735302"/>
    </source>
</evidence>
<dbReference type="Proteomes" id="UP000735302">
    <property type="component" value="Unassembled WGS sequence"/>
</dbReference>
<feature type="compositionally biased region" description="Polar residues" evidence="2">
    <location>
        <begin position="197"/>
        <end position="207"/>
    </location>
</feature>
<evidence type="ECO:0000259" key="3">
    <source>
        <dbReference type="Pfam" id="PF20742"/>
    </source>
</evidence>